<name>X1CWS6_9ZZZZ</name>
<sequence length="73" mass="8817">MARCPECAAMMEWNSKLKMVVCLSCGLTVTRTELDRMWKKIRETNFDESDDYEKKKSRKKDWLDWYQSSDKNK</sequence>
<dbReference type="AlphaFoldDB" id="X1CWS6"/>
<dbReference type="EMBL" id="BART01013083">
    <property type="protein sequence ID" value="GAG88661.1"/>
    <property type="molecule type" value="Genomic_DNA"/>
</dbReference>
<organism evidence="1">
    <name type="scientific">marine sediment metagenome</name>
    <dbReference type="NCBI Taxonomy" id="412755"/>
    <lineage>
        <taxon>unclassified sequences</taxon>
        <taxon>metagenomes</taxon>
        <taxon>ecological metagenomes</taxon>
    </lineage>
</organism>
<protein>
    <recommendedName>
        <fullName evidence="2">TFIIB-type domain-containing protein</fullName>
    </recommendedName>
</protein>
<gene>
    <name evidence="1" type="ORF">S01H4_26963</name>
</gene>
<accession>X1CWS6</accession>
<comment type="caution">
    <text evidence="1">The sequence shown here is derived from an EMBL/GenBank/DDBJ whole genome shotgun (WGS) entry which is preliminary data.</text>
</comment>
<proteinExistence type="predicted"/>
<evidence type="ECO:0000313" key="1">
    <source>
        <dbReference type="EMBL" id="GAG88661.1"/>
    </source>
</evidence>
<reference evidence="1" key="1">
    <citation type="journal article" date="2014" name="Front. Microbiol.">
        <title>High frequency of phylogenetically diverse reductive dehalogenase-homologous genes in deep subseafloor sedimentary metagenomes.</title>
        <authorList>
            <person name="Kawai M."/>
            <person name="Futagami T."/>
            <person name="Toyoda A."/>
            <person name="Takaki Y."/>
            <person name="Nishi S."/>
            <person name="Hori S."/>
            <person name="Arai W."/>
            <person name="Tsubouchi T."/>
            <person name="Morono Y."/>
            <person name="Uchiyama I."/>
            <person name="Ito T."/>
            <person name="Fujiyama A."/>
            <person name="Inagaki F."/>
            <person name="Takami H."/>
        </authorList>
    </citation>
    <scope>NUCLEOTIDE SEQUENCE</scope>
    <source>
        <strain evidence="1">Expedition CK06-06</strain>
    </source>
</reference>
<evidence type="ECO:0008006" key="2">
    <source>
        <dbReference type="Google" id="ProtNLM"/>
    </source>
</evidence>